<protein>
    <submittedName>
        <fullName evidence="1">Uncharacterized protein</fullName>
    </submittedName>
</protein>
<dbReference type="Proteomes" id="UP000252479">
    <property type="component" value="Unassembled WGS sequence"/>
</dbReference>
<accession>A0A368LFW8</accession>
<proteinExistence type="predicted"/>
<sequence>MNVDLKAHRCPDATILMKRIIAGVSSCECSYDKVTISTIEPSLERNTKEAIVLLGLPLSVVNVERIDITEQHRTTWQDDFDEEDYGDVSIISNITIQRNKG</sequence>
<comment type="caution">
    <text evidence="1">The sequence shown here is derived from an EMBL/GenBank/DDBJ whole genome shotgun (WGS) entry which is preliminary data.</text>
</comment>
<evidence type="ECO:0000313" key="1">
    <source>
        <dbReference type="EMBL" id="RCS68675.1"/>
    </source>
</evidence>
<keyword evidence="2" id="KW-1185">Reference proteome</keyword>
<name>A0A368LFW8_9VIBR</name>
<organism evidence="1 2">
    <name type="scientific">Vibrio casei</name>
    <dbReference type="NCBI Taxonomy" id="673372"/>
    <lineage>
        <taxon>Bacteria</taxon>
        <taxon>Pseudomonadati</taxon>
        <taxon>Pseudomonadota</taxon>
        <taxon>Gammaproteobacteria</taxon>
        <taxon>Vibrionales</taxon>
        <taxon>Vibrionaceae</taxon>
        <taxon>Vibrio</taxon>
    </lineage>
</organism>
<dbReference type="AlphaFoldDB" id="A0A368LFW8"/>
<dbReference type="EMBL" id="QPGL01000004">
    <property type="protein sequence ID" value="RCS68675.1"/>
    <property type="molecule type" value="Genomic_DNA"/>
</dbReference>
<reference evidence="1 2" key="1">
    <citation type="journal article" date="2017" name="Elife">
        <title>Extensive horizontal gene transfer in cheese-associated bacteria.</title>
        <authorList>
            <person name="Bonham K.S."/>
            <person name="Wolfe B.E."/>
            <person name="Dutton R.J."/>
        </authorList>
    </citation>
    <scope>NUCLEOTIDE SEQUENCE [LARGE SCALE GENOMIC DNA]</scope>
    <source>
        <strain evidence="1 2">JB196</strain>
    </source>
</reference>
<evidence type="ECO:0000313" key="2">
    <source>
        <dbReference type="Proteomes" id="UP000252479"/>
    </source>
</evidence>
<gene>
    <name evidence="1" type="ORF">CIK83_17325</name>
</gene>